<dbReference type="GO" id="GO:0140359">
    <property type="term" value="F:ABC-type transporter activity"/>
    <property type="evidence" value="ECO:0007669"/>
    <property type="project" value="InterPro"/>
</dbReference>
<dbReference type="PANTHER" id="PTHR24221">
    <property type="entry name" value="ATP-BINDING CASSETTE SUB-FAMILY B"/>
    <property type="match status" value="1"/>
</dbReference>
<dbReference type="GO" id="GO:0005886">
    <property type="term" value="C:plasma membrane"/>
    <property type="evidence" value="ECO:0007669"/>
    <property type="project" value="UniProtKB-SubCell"/>
</dbReference>
<feature type="transmembrane region" description="Helical" evidence="7">
    <location>
        <begin position="139"/>
        <end position="158"/>
    </location>
</feature>
<protein>
    <recommendedName>
        <fullName evidence="12">ABC transporter ATP-binding protein</fullName>
    </recommendedName>
</protein>
<evidence type="ECO:0000259" key="9">
    <source>
        <dbReference type="PROSITE" id="PS50929"/>
    </source>
</evidence>
<dbReference type="InterPro" id="IPR017871">
    <property type="entry name" value="ABC_transporter-like_CS"/>
</dbReference>
<dbReference type="KEGG" id="cthd:CDO33_07280"/>
<dbReference type="InterPro" id="IPR011527">
    <property type="entry name" value="ABC1_TM_dom"/>
</dbReference>
<gene>
    <name evidence="10" type="ORF">CDQ84_17840</name>
</gene>
<evidence type="ECO:0000256" key="3">
    <source>
        <dbReference type="ARBA" id="ARBA00022741"/>
    </source>
</evidence>
<dbReference type="Gene3D" id="3.40.50.300">
    <property type="entry name" value="P-loop containing nucleotide triphosphate hydrolases"/>
    <property type="match status" value="1"/>
</dbReference>
<feature type="transmembrane region" description="Helical" evidence="7">
    <location>
        <begin position="20"/>
        <end position="43"/>
    </location>
</feature>
<dbReference type="PROSITE" id="PS00211">
    <property type="entry name" value="ABC_TRANSPORTER_1"/>
    <property type="match status" value="1"/>
</dbReference>
<dbReference type="RefSeq" id="WP_103083096.1">
    <property type="nucleotide sequence ID" value="NZ_CP021850.1"/>
</dbReference>
<dbReference type="InterPro" id="IPR003593">
    <property type="entry name" value="AAA+_ATPase"/>
</dbReference>
<dbReference type="InterPro" id="IPR039421">
    <property type="entry name" value="Type_1_exporter"/>
</dbReference>
<keyword evidence="5 7" id="KW-1133">Transmembrane helix</keyword>
<proteinExistence type="predicted"/>
<dbReference type="GO" id="GO:0034040">
    <property type="term" value="F:ATPase-coupled lipid transmembrane transporter activity"/>
    <property type="evidence" value="ECO:0007669"/>
    <property type="project" value="TreeGrafter"/>
</dbReference>
<dbReference type="PROSITE" id="PS50929">
    <property type="entry name" value="ABC_TM1F"/>
    <property type="match status" value="1"/>
</dbReference>
<evidence type="ECO:0000256" key="7">
    <source>
        <dbReference type="SAM" id="Phobius"/>
    </source>
</evidence>
<comment type="caution">
    <text evidence="10">The sequence shown here is derived from an EMBL/GenBank/DDBJ whole genome shotgun (WGS) entry which is preliminary data.</text>
</comment>
<dbReference type="SUPFAM" id="SSF90123">
    <property type="entry name" value="ABC transporter transmembrane region"/>
    <property type="match status" value="1"/>
</dbReference>
<dbReference type="GO" id="GO:0005524">
    <property type="term" value="F:ATP binding"/>
    <property type="evidence" value="ECO:0007669"/>
    <property type="project" value="UniProtKB-KW"/>
</dbReference>
<dbReference type="InterPro" id="IPR003439">
    <property type="entry name" value="ABC_transporter-like_ATP-bd"/>
</dbReference>
<evidence type="ECO:0000256" key="1">
    <source>
        <dbReference type="ARBA" id="ARBA00004651"/>
    </source>
</evidence>
<dbReference type="SUPFAM" id="SSF52540">
    <property type="entry name" value="P-loop containing nucleoside triphosphate hydrolases"/>
    <property type="match status" value="1"/>
</dbReference>
<dbReference type="CDD" id="cd07346">
    <property type="entry name" value="ABC_6TM_exporters"/>
    <property type="match status" value="1"/>
</dbReference>
<evidence type="ECO:0000259" key="8">
    <source>
        <dbReference type="PROSITE" id="PS50893"/>
    </source>
</evidence>
<keyword evidence="2 7" id="KW-0812">Transmembrane</keyword>
<evidence type="ECO:0008006" key="12">
    <source>
        <dbReference type="Google" id="ProtNLM"/>
    </source>
</evidence>
<evidence type="ECO:0000256" key="2">
    <source>
        <dbReference type="ARBA" id="ARBA00022692"/>
    </source>
</evidence>
<evidence type="ECO:0000256" key="4">
    <source>
        <dbReference type="ARBA" id="ARBA00022840"/>
    </source>
</evidence>
<keyword evidence="11" id="KW-1185">Reference proteome</keyword>
<sequence length="571" mass="62299">MKDRSLKRQLVAQFYRKNIFFLCIAIIAALLSGSLNLILSWILQQLIDAASGVPSALPLDVLTKINIGFVLLCVVAFLLDYVSQPRFIERAMRQYKDFAFKRLTEKSISSFNDEDTANYLSALTNDASSIEAAYLDQQLSLITKSVMFIGALVMMLWYSPIMTAIAIGLTILPLIASVLTGNKLEAAERRVSDRNKDFTAALGDCLRGFTVVKSFKAEKEIFQLFAANNRSLEKEKFTKRRIKTLVGMIGAIAGIFAQLGVFIAGTYLALSGYGLTPGVVIVFVNLMNFLIQPIAELPGLLASRKAAVGLIDKLASALEKNPSAAGGVDIAQISSGIRLENVSFGYDDSKEVLHDISVSFDSGKAYAIVGGSGSGKSTLLYLLMASSANYKGKIFFDETELRNISSESLYSLISVIQQNVFVFNASIKDNITMFRSFPEQEIKEAIDHAHLKGLIAECGSSYLCGENGKGLSGGEKQRISIARSLLKKSSVLLADEVTSALDAKTAYQVANDILDLSGMTRIVVTHALDETLLRRYDGIVVLKDGSIEETGTFDELMAKKGYFYALYTVAQ</sequence>
<evidence type="ECO:0000256" key="6">
    <source>
        <dbReference type="ARBA" id="ARBA00023136"/>
    </source>
</evidence>
<dbReference type="GO" id="GO:0016887">
    <property type="term" value="F:ATP hydrolysis activity"/>
    <property type="evidence" value="ECO:0007669"/>
    <property type="project" value="InterPro"/>
</dbReference>
<dbReference type="Pfam" id="PF00005">
    <property type="entry name" value="ABC_tran"/>
    <property type="match status" value="1"/>
</dbReference>
<name>A0A2K2F713_9CLOT</name>
<dbReference type="InterPro" id="IPR027417">
    <property type="entry name" value="P-loop_NTPase"/>
</dbReference>
<feature type="domain" description="ABC transporter" evidence="8">
    <location>
        <begin position="337"/>
        <end position="569"/>
    </location>
</feature>
<dbReference type="InterPro" id="IPR036640">
    <property type="entry name" value="ABC1_TM_sf"/>
</dbReference>
<evidence type="ECO:0000313" key="11">
    <source>
        <dbReference type="Proteomes" id="UP000236151"/>
    </source>
</evidence>
<organism evidence="10 11">
    <name type="scientific">Clostridium thermosuccinogenes</name>
    <dbReference type="NCBI Taxonomy" id="84032"/>
    <lineage>
        <taxon>Bacteria</taxon>
        <taxon>Bacillati</taxon>
        <taxon>Bacillota</taxon>
        <taxon>Clostridia</taxon>
        <taxon>Eubacteriales</taxon>
        <taxon>Clostridiaceae</taxon>
        <taxon>Clostridium</taxon>
    </lineage>
</organism>
<dbReference type="Gene3D" id="1.20.1560.10">
    <property type="entry name" value="ABC transporter type 1, transmembrane domain"/>
    <property type="match status" value="1"/>
</dbReference>
<keyword evidence="4" id="KW-0067">ATP-binding</keyword>
<reference evidence="10 11" key="1">
    <citation type="submission" date="2017-06" db="EMBL/GenBank/DDBJ databases">
        <title>Investigating the central metabolism of Clostridium thermosuccinogenes.</title>
        <authorList>
            <person name="Koendjbiharie J.G."/>
            <person name="van Kranenburg R."/>
        </authorList>
    </citation>
    <scope>NUCLEOTIDE SEQUENCE [LARGE SCALE GENOMIC DNA]</scope>
    <source>
        <strain evidence="10 11">DSM 5806</strain>
    </source>
</reference>
<comment type="subcellular location">
    <subcellularLocation>
        <location evidence="1">Cell membrane</location>
        <topology evidence="1">Multi-pass membrane protein</topology>
    </subcellularLocation>
</comment>
<feature type="transmembrane region" description="Helical" evidence="7">
    <location>
        <begin position="63"/>
        <end position="83"/>
    </location>
</feature>
<feature type="transmembrane region" description="Helical" evidence="7">
    <location>
        <begin position="245"/>
        <end position="269"/>
    </location>
</feature>
<evidence type="ECO:0000256" key="5">
    <source>
        <dbReference type="ARBA" id="ARBA00022989"/>
    </source>
</evidence>
<keyword evidence="3" id="KW-0547">Nucleotide-binding</keyword>
<dbReference type="Pfam" id="PF00664">
    <property type="entry name" value="ABC_membrane"/>
    <property type="match status" value="1"/>
</dbReference>
<dbReference type="OrthoDB" id="95687at2"/>
<dbReference type="Proteomes" id="UP000236151">
    <property type="component" value="Unassembled WGS sequence"/>
</dbReference>
<dbReference type="AlphaFoldDB" id="A0A2K2F713"/>
<feature type="transmembrane region" description="Helical" evidence="7">
    <location>
        <begin position="164"/>
        <end position="184"/>
    </location>
</feature>
<evidence type="ECO:0000313" key="10">
    <source>
        <dbReference type="EMBL" id="PNT95019.1"/>
    </source>
</evidence>
<dbReference type="PROSITE" id="PS50893">
    <property type="entry name" value="ABC_TRANSPORTER_2"/>
    <property type="match status" value="1"/>
</dbReference>
<dbReference type="SMART" id="SM00382">
    <property type="entry name" value="AAA"/>
    <property type="match status" value="1"/>
</dbReference>
<keyword evidence="6 7" id="KW-0472">Membrane</keyword>
<dbReference type="PANTHER" id="PTHR24221:SF654">
    <property type="entry name" value="ATP-BINDING CASSETTE SUB-FAMILY B MEMBER 6"/>
    <property type="match status" value="1"/>
</dbReference>
<accession>A0A2K2F713</accession>
<dbReference type="EMBL" id="NIOJ01000079">
    <property type="protein sequence ID" value="PNT95019.1"/>
    <property type="molecule type" value="Genomic_DNA"/>
</dbReference>
<feature type="domain" description="ABC transmembrane type-1" evidence="9">
    <location>
        <begin position="24"/>
        <end position="306"/>
    </location>
</feature>